<proteinExistence type="predicted"/>
<dbReference type="PANTHER" id="PTHR10937">
    <property type="entry name" value="GLUCOSAMINE--FRUCTOSE-6-PHOSPHATE AMINOTRANSFERASE, ISOMERIZING"/>
    <property type="match status" value="1"/>
</dbReference>
<evidence type="ECO:0000313" key="8">
    <source>
        <dbReference type="Proteomes" id="UP001156882"/>
    </source>
</evidence>
<dbReference type="PANTHER" id="PTHR10937:SF0">
    <property type="entry name" value="GLUTAMINE--FRUCTOSE-6-PHOSPHATE TRANSAMINASE (ISOMERIZING)"/>
    <property type="match status" value="1"/>
</dbReference>
<dbReference type="SUPFAM" id="SSF53697">
    <property type="entry name" value="SIS domain"/>
    <property type="match status" value="1"/>
</dbReference>
<feature type="domain" description="SIS" evidence="6">
    <location>
        <begin position="198"/>
        <end position="331"/>
    </location>
</feature>
<feature type="domain" description="SIS" evidence="6">
    <location>
        <begin position="33"/>
        <end position="183"/>
    </location>
</feature>
<dbReference type="EMBL" id="BSPC01000065">
    <property type="protein sequence ID" value="GLS22676.1"/>
    <property type="molecule type" value="Genomic_DNA"/>
</dbReference>
<keyword evidence="5" id="KW-0315">Glutamine amidotransferase</keyword>
<dbReference type="InterPro" id="IPR035490">
    <property type="entry name" value="GlmS/FrlB_SIS"/>
</dbReference>
<dbReference type="Pfam" id="PF01380">
    <property type="entry name" value="SIS"/>
    <property type="match status" value="1"/>
</dbReference>
<organism evidence="7 8">
    <name type="scientific">Labrys miyagiensis</name>
    <dbReference type="NCBI Taxonomy" id="346912"/>
    <lineage>
        <taxon>Bacteria</taxon>
        <taxon>Pseudomonadati</taxon>
        <taxon>Pseudomonadota</taxon>
        <taxon>Alphaproteobacteria</taxon>
        <taxon>Hyphomicrobiales</taxon>
        <taxon>Xanthobacteraceae</taxon>
        <taxon>Labrys</taxon>
    </lineage>
</organism>
<name>A0ABQ6CQP7_9HYPH</name>
<dbReference type="RefSeq" id="WP_284315638.1">
    <property type="nucleotide sequence ID" value="NZ_BSPC01000065.1"/>
</dbReference>
<gene>
    <name evidence="7" type="ORF">GCM10007874_56960</name>
</gene>
<dbReference type="GO" id="GO:0008483">
    <property type="term" value="F:transaminase activity"/>
    <property type="evidence" value="ECO:0007669"/>
    <property type="project" value="UniProtKB-KW"/>
</dbReference>
<dbReference type="PROSITE" id="PS51464">
    <property type="entry name" value="SIS"/>
    <property type="match status" value="2"/>
</dbReference>
<evidence type="ECO:0000259" key="6">
    <source>
        <dbReference type="PROSITE" id="PS51464"/>
    </source>
</evidence>
<accession>A0ABQ6CQP7</accession>
<evidence type="ECO:0000313" key="7">
    <source>
        <dbReference type="EMBL" id="GLS22676.1"/>
    </source>
</evidence>
<evidence type="ECO:0000256" key="5">
    <source>
        <dbReference type="ARBA" id="ARBA00022962"/>
    </source>
</evidence>
<keyword evidence="8" id="KW-1185">Reference proteome</keyword>
<sequence>MPSSSAAGFEKDILDQPDALESCAFKPLSPGIASLDFGQFDRIILTGMGSSDYVTIPLELTLARAGLPVWRIQTNRLLETPELIRDSTMLWITSQSGRSGEVVELLKRLPDGHSCTVAATTNDPNSPLAIAADYLVELHSGPEATVSSKSYLNTLAWLHRVRARFQGRPDKAAVSEIMDVAKSLRAWISAPPPYLSMLAQRTLRCPNPRLALVGTGADSATALTGALILKEASKVSAEGYVGGEFRHGPMELAGPGLTALLFGSGSADDATLRQLARDLSLSGSIVVTIAPTNYEGAEHVPVPDLSDFGRMAHAMCALQQLSIALARGSGFVPGEFRFGQKITALL</sequence>
<evidence type="ECO:0000256" key="3">
    <source>
        <dbReference type="ARBA" id="ARBA00016090"/>
    </source>
</evidence>
<reference evidence="8" key="1">
    <citation type="journal article" date="2019" name="Int. J. Syst. Evol. Microbiol.">
        <title>The Global Catalogue of Microorganisms (GCM) 10K type strain sequencing project: providing services to taxonomists for standard genome sequencing and annotation.</title>
        <authorList>
            <consortium name="The Broad Institute Genomics Platform"/>
            <consortium name="The Broad Institute Genome Sequencing Center for Infectious Disease"/>
            <person name="Wu L."/>
            <person name="Ma J."/>
        </authorList>
    </citation>
    <scope>NUCLEOTIDE SEQUENCE [LARGE SCALE GENOMIC DNA]</scope>
    <source>
        <strain evidence="8">NBRC 101365</strain>
    </source>
</reference>
<evidence type="ECO:0000256" key="2">
    <source>
        <dbReference type="ARBA" id="ARBA00012916"/>
    </source>
</evidence>
<keyword evidence="4 7" id="KW-0808">Transferase</keyword>
<keyword evidence="4 7" id="KW-0032">Aminotransferase</keyword>
<comment type="caution">
    <text evidence="7">The sequence shown here is derived from an EMBL/GenBank/DDBJ whole genome shotgun (WGS) entry which is preliminary data.</text>
</comment>
<dbReference type="EC" id="2.6.1.16" evidence="2"/>
<dbReference type="InterPro" id="IPR046348">
    <property type="entry name" value="SIS_dom_sf"/>
</dbReference>
<dbReference type="Proteomes" id="UP001156882">
    <property type="component" value="Unassembled WGS sequence"/>
</dbReference>
<dbReference type="CDD" id="cd05009">
    <property type="entry name" value="SIS_GlmS_GlmD_2"/>
    <property type="match status" value="1"/>
</dbReference>
<protein>
    <recommendedName>
        <fullName evidence="3">Glutamine--fructose-6-phosphate aminotransferase [isomerizing]</fullName>
        <ecNumber evidence="2">2.6.1.16</ecNumber>
    </recommendedName>
</protein>
<dbReference type="Gene3D" id="3.40.50.10490">
    <property type="entry name" value="Glucose-6-phosphate isomerase like protein, domain 1"/>
    <property type="match status" value="2"/>
</dbReference>
<evidence type="ECO:0000256" key="4">
    <source>
        <dbReference type="ARBA" id="ARBA00022576"/>
    </source>
</evidence>
<dbReference type="InterPro" id="IPR001347">
    <property type="entry name" value="SIS_dom"/>
</dbReference>
<evidence type="ECO:0000256" key="1">
    <source>
        <dbReference type="ARBA" id="ARBA00001031"/>
    </source>
</evidence>
<comment type="catalytic activity">
    <reaction evidence="1">
        <text>D-fructose 6-phosphate + L-glutamine = D-glucosamine 6-phosphate + L-glutamate</text>
        <dbReference type="Rhea" id="RHEA:13237"/>
        <dbReference type="ChEBI" id="CHEBI:29985"/>
        <dbReference type="ChEBI" id="CHEBI:58359"/>
        <dbReference type="ChEBI" id="CHEBI:58725"/>
        <dbReference type="ChEBI" id="CHEBI:61527"/>
        <dbReference type="EC" id="2.6.1.16"/>
    </reaction>
</comment>